<evidence type="ECO:0000259" key="8">
    <source>
        <dbReference type="SMART" id="SM00856"/>
    </source>
</evidence>
<name>A0AAN9FA33_CROPI</name>
<dbReference type="PANTHER" id="PTHR31080:SF158">
    <property type="entry name" value="PLANT INVERTASE_PECTIN METHYLESTERASE INHIBITOR SUPERFAMILY PROTEIN"/>
    <property type="match status" value="1"/>
</dbReference>
<evidence type="ECO:0000313" key="10">
    <source>
        <dbReference type="Proteomes" id="UP001372338"/>
    </source>
</evidence>
<evidence type="ECO:0000313" key="9">
    <source>
        <dbReference type="EMBL" id="KAK7270195.1"/>
    </source>
</evidence>
<comment type="caution">
    <text evidence="9">The sequence shown here is derived from an EMBL/GenBank/DDBJ whole genome shotgun (WGS) entry which is preliminary data.</text>
</comment>
<evidence type="ECO:0000256" key="7">
    <source>
        <dbReference type="SAM" id="SignalP"/>
    </source>
</evidence>
<keyword evidence="2" id="KW-0052">Apoplast</keyword>
<gene>
    <name evidence="9" type="ORF">RIF29_23162</name>
</gene>
<dbReference type="InterPro" id="IPR006501">
    <property type="entry name" value="Pectinesterase_inhib_dom"/>
</dbReference>
<organism evidence="9 10">
    <name type="scientific">Crotalaria pallida</name>
    <name type="common">Smooth rattlebox</name>
    <name type="synonym">Crotalaria striata</name>
    <dbReference type="NCBI Taxonomy" id="3830"/>
    <lineage>
        <taxon>Eukaryota</taxon>
        <taxon>Viridiplantae</taxon>
        <taxon>Streptophyta</taxon>
        <taxon>Embryophyta</taxon>
        <taxon>Tracheophyta</taxon>
        <taxon>Spermatophyta</taxon>
        <taxon>Magnoliopsida</taxon>
        <taxon>eudicotyledons</taxon>
        <taxon>Gunneridae</taxon>
        <taxon>Pentapetalae</taxon>
        <taxon>rosids</taxon>
        <taxon>fabids</taxon>
        <taxon>Fabales</taxon>
        <taxon>Fabaceae</taxon>
        <taxon>Papilionoideae</taxon>
        <taxon>50 kb inversion clade</taxon>
        <taxon>genistoids sensu lato</taxon>
        <taxon>core genistoids</taxon>
        <taxon>Crotalarieae</taxon>
        <taxon>Crotalaria</taxon>
    </lineage>
</organism>
<evidence type="ECO:0000256" key="1">
    <source>
        <dbReference type="ARBA" id="ARBA00004271"/>
    </source>
</evidence>
<dbReference type="FunFam" id="1.20.140.40:FF:000006">
    <property type="entry name" value="Pectinesterase inhibitor 3"/>
    <property type="match status" value="1"/>
</dbReference>
<keyword evidence="4 7" id="KW-0732">Signal</keyword>
<dbReference type="GO" id="GO:0004857">
    <property type="term" value="F:enzyme inhibitor activity"/>
    <property type="evidence" value="ECO:0007669"/>
    <property type="project" value="InterPro"/>
</dbReference>
<dbReference type="EMBL" id="JAYWIO010000004">
    <property type="protein sequence ID" value="KAK7270195.1"/>
    <property type="molecule type" value="Genomic_DNA"/>
</dbReference>
<feature type="domain" description="Pectinesterase inhibitor" evidence="8">
    <location>
        <begin position="29"/>
        <end position="183"/>
    </location>
</feature>
<reference evidence="9 10" key="1">
    <citation type="submission" date="2024-01" db="EMBL/GenBank/DDBJ databases">
        <title>The genomes of 5 underutilized Papilionoideae crops provide insights into root nodulation and disease resistanc.</title>
        <authorList>
            <person name="Yuan L."/>
        </authorList>
    </citation>
    <scope>NUCLEOTIDE SEQUENCE [LARGE SCALE GENOMIC DNA]</scope>
    <source>
        <strain evidence="9">ZHUSHIDOU_FW_LH</strain>
        <tissue evidence="9">Leaf</tissue>
    </source>
</reference>
<evidence type="ECO:0000256" key="4">
    <source>
        <dbReference type="ARBA" id="ARBA00022729"/>
    </source>
</evidence>
<keyword evidence="3" id="KW-0964">Secreted</keyword>
<evidence type="ECO:0000256" key="5">
    <source>
        <dbReference type="ARBA" id="ARBA00023157"/>
    </source>
</evidence>
<dbReference type="InterPro" id="IPR035513">
    <property type="entry name" value="Invertase/methylesterase_inhib"/>
</dbReference>
<evidence type="ECO:0000256" key="6">
    <source>
        <dbReference type="ARBA" id="ARBA00038471"/>
    </source>
</evidence>
<keyword evidence="10" id="KW-1185">Reference proteome</keyword>
<evidence type="ECO:0000256" key="3">
    <source>
        <dbReference type="ARBA" id="ARBA00022525"/>
    </source>
</evidence>
<dbReference type="NCBIfam" id="TIGR01614">
    <property type="entry name" value="PME_inhib"/>
    <property type="match status" value="1"/>
</dbReference>
<dbReference type="GO" id="GO:0048046">
    <property type="term" value="C:apoplast"/>
    <property type="evidence" value="ECO:0007669"/>
    <property type="project" value="UniProtKB-SubCell"/>
</dbReference>
<dbReference type="SMART" id="SM00856">
    <property type="entry name" value="PMEI"/>
    <property type="match status" value="1"/>
</dbReference>
<dbReference type="InterPro" id="IPR051955">
    <property type="entry name" value="PME_Inhibitor"/>
</dbReference>
<feature type="chain" id="PRO_5042934047" description="Pectinesterase inhibitor domain-containing protein" evidence="7">
    <location>
        <begin position="29"/>
        <end position="200"/>
    </location>
</feature>
<comment type="similarity">
    <text evidence="6">Belongs to the PMEI family.</text>
</comment>
<proteinExistence type="inferred from homology"/>
<comment type="subcellular location">
    <subcellularLocation>
        <location evidence="1">Secreted</location>
        <location evidence="1">Extracellular space</location>
        <location evidence="1">Apoplast</location>
    </subcellularLocation>
</comment>
<accession>A0AAN9FA33</accession>
<dbReference type="Proteomes" id="UP001372338">
    <property type="component" value="Unassembled WGS sequence"/>
</dbReference>
<dbReference type="Pfam" id="PF04043">
    <property type="entry name" value="PMEI"/>
    <property type="match status" value="1"/>
</dbReference>
<keyword evidence="5" id="KW-1015">Disulfide bond</keyword>
<evidence type="ECO:0000256" key="2">
    <source>
        <dbReference type="ARBA" id="ARBA00022523"/>
    </source>
</evidence>
<dbReference type="Gene3D" id="1.20.140.40">
    <property type="entry name" value="Invertase/pectin methylesterase inhibitor family protein"/>
    <property type="match status" value="1"/>
</dbReference>
<dbReference type="CDD" id="cd15798">
    <property type="entry name" value="PMEI-like_3"/>
    <property type="match status" value="1"/>
</dbReference>
<feature type="signal peptide" evidence="7">
    <location>
        <begin position="1"/>
        <end position="28"/>
    </location>
</feature>
<dbReference type="AlphaFoldDB" id="A0AAN9FA33"/>
<protein>
    <recommendedName>
        <fullName evidence="8">Pectinesterase inhibitor domain-containing protein</fullName>
    </recommendedName>
</protein>
<dbReference type="SUPFAM" id="SSF101148">
    <property type="entry name" value="Plant invertase/pectin methylesterase inhibitor"/>
    <property type="match status" value="1"/>
</dbReference>
<dbReference type="PANTHER" id="PTHR31080">
    <property type="entry name" value="PECTINESTERASE INHIBITOR-LIKE"/>
    <property type="match status" value="1"/>
</dbReference>
<sequence length="200" mass="22254">MIRISHLSLLPLFVFLSFLTNTGQLVFAKEQYNVKEACRVTRYPDLCIRSLEPFSHGSGRSLSGWARGGVSVTISEVKNVLAYLAKMKKQGHFKGRNRAALSDCVEVFQDALDELHRSLGVLRKLSKSTFGTQLEDLMTWISAALTDEDTCLDGFESSKERKIKLLRNKVLKAQYITSNALALVNKLGTTGLETIPDSDP</sequence>